<gene>
    <name evidence="2" type="primary">bchF</name>
    <name evidence="2" type="ORF">DEP91_09100</name>
</gene>
<dbReference type="InterPro" id="IPR009905">
    <property type="entry name" value="BCHF"/>
</dbReference>
<evidence type="ECO:0000313" key="2">
    <source>
        <dbReference type="EMBL" id="HCB76317.1"/>
    </source>
</evidence>
<accession>A0A3D0WC27</accession>
<dbReference type="Proteomes" id="UP000262699">
    <property type="component" value="Unassembled WGS sequence"/>
</dbReference>
<reference evidence="2 3" key="1">
    <citation type="journal article" date="2018" name="Nat. Biotechnol.">
        <title>A standardized bacterial taxonomy based on genome phylogeny substantially revises the tree of life.</title>
        <authorList>
            <person name="Parks D.H."/>
            <person name="Chuvochina M."/>
            <person name="Waite D.W."/>
            <person name="Rinke C."/>
            <person name="Skarshewski A."/>
            <person name="Chaumeil P.A."/>
            <person name="Hugenholtz P."/>
        </authorList>
    </citation>
    <scope>NUCLEOTIDE SEQUENCE [LARGE SCALE GENOMIC DNA]</scope>
    <source>
        <strain evidence="2">UBA9015</strain>
    </source>
</reference>
<comment type="caution">
    <text evidence="2">The sequence shown here is derived from an EMBL/GenBank/DDBJ whole genome shotgun (WGS) entry which is preliminary data.</text>
</comment>
<evidence type="ECO:0000256" key="1">
    <source>
        <dbReference type="SAM" id="Phobius"/>
    </source>
</evidence>
<dbReference type="EMBL" id="DOYJ01000250">
    <property type="protein sequence ID" value="HCB76317.1"/>
    <property type="molecule type" value="Genomic_DNA"/>
</dbReference>
<dbReference type="NCBIfam" id="TIGR02020">
    <property type="entry name" value="BchF"/>
    <property type="match status" value="1"/>
</dbReference>
<dbReference type="GO" id="GO:0016836">
    <property type="term" value="F:hydro-lyase activity"/>
    <property type="evidence" value="ECO:0007669"/>
    <property type="project" value="InterPro"/>
</dbReference>
<keyword evidence="1" id="KW-1133">Transmembrane helix</keyword>
<name>A0A3D0WC27_9SPHN</name>
<feature type="transmembrane region" description="Helical" evidence="1">
    <location>
        <begin position="107"/>
        <end position="128"/>
    </location>
</feature>
<keyword evidence="1" id="KW-0812">Transmembrane</keyword>
<sequence length="170" mass="18603">MRAEGTAGERTGPGAIPLYTPEQRRRRDATRWTLVQGILAPLQFLIFLVSLALVLRYLSTGEGAGAATVSIVAKTLALYAIMLTGSIWEKVVFDKWLFARPFFWEDVFSMVVIALHTAYLAALVAGIGTERERMLLALAAYATYAINAAQFLLKLRAARLESSPRLAVAG</sequence>
<feature type="transmembrane region" description="Helical" evidence="1">
    <location>
        <begin position="64"/>
        <end position="87"/>
    </location>
</feature>
<dbReference type="GO" id="GO:0030494">
    <property type="term" value="P:bacteriochlorophyll biosynthetic process"/>
    <property type="evidence" value="ECO:0007669"/>
    <property type="project" value="InterPro"/>
</dbReference>
<organism evidence="2 3">
    <name type="scientific">Sphingomonas bacterium</name>
    <dbReference type="NCBI Taxonomy" id="1895847"/>
    <lineage>
        <taxon>Bacteria</taxon>
        <taxon>Pseudomonadati</taxon>
        <taxon>Pseudomonadota</taxon>
        <taxon>Alphaproteobacteria</taxon>
        <taxon>Sphingomonadales</taxon>
        <taxon>Sphingomonadaceae</taxon>
        <taxon>Sphingomonas</taxon>
    </lineage>
</organism>
<dbReference type="Pfam" id="PF07284">
    <property type="entry name" value="BCHF"/>
    <property type="match status" value="1"/>
</dbReference>
<proteinExistence type="predicted"/>
<dbReference type="GO" id="GO:0019685">
    <property type="term" value="P:photosynthesis, dark reaction"/>
    <property type="evidence" value="ECO:0007669"/>
    <property type="project" value="InterPro"/>
</dbReference>
<protein>
    <submittedName>
        <fullName evidence="2">2-vinyl bacteriochlorophyllide hydratase</fullName>
    </submittedName>
</protein>
<evidence type="ECO:0000313" key="3">
    <source>
        <dbReference type="Proteomes" id="UP000262699"/>
    </source>
</evidence>
<dbReference type="AlphaFoldDB" id="A0A3D0WC27"/>
<keyword evidence="1" id="KW-0472">Membrane</keyword>
<feature type="transmembrane region" description="Helical" evidence="1">
    <location>
        <begin position="34"/>
        <end position="58"/>
    </location>
</feature>
<feature type="transmembrane region" description="Helical" evidence="1">
    <location>
        <begin position="134"/>
        <end position="153"/>
    </location>
</feature>